<dbReference type="FunFam" id="1.10.287.950:FF:000001">
    <property type="entry name" value="Methyl-accepting chemotaxis sensory transducer"/>
    <property type="match status" value="1"/>
</dbReference>
<evidence type="ECO:0000313" key="8">
    <source>
        <dbReference type="EMBL" id="BAO82082.1"/>
    </source>
</evidence>
<dbReference type="CDD" id="cd11386">
    <property type="entry name" value="MCP_signal"/>
    <property type="match status" value="1"/>
</dbReference>
<keyword evidence="9" id="KW-1185">Reference proteome</keyword>
<dbReference type="Pfam" id="PF12729">
    <property type="entry name" value="4HB_MCP_1"/>
    <property type="match status" value="1"/>
</dbReference>
<dbReference type="OrthoDB" id="9806477at2"/>
<comment type="similarity">
    <text evidence="3">Belongs to the methyl-accepting chemotaxis (MCP) protein family.</text>
</comment>
<dbReference type="KEGG" id="cbaa:SRAA_2228"/>
<feature type="transmembrane region" description="Helical" evidence="5">
    <location>
        <begin position="196"/>
        <end position="215"/>
    </location>
</feature>
<dbReference type="Proteomes" id="UP000067461">
    <property type="component" value="Chromosome"/>
</dbReference>
<dbReference type="PRINTS" id="PR00260">
    <property type="entry name" value="CHEMTRNSDUCR"/>
</dbReference>
<dbReference type="PROSITE" id="PS50885">
    <property type="entry name" value="HAMP"/>
    <property type="match status" value="1"/>
</dbReference>
<feature type="domain" description="Methyl-accepting transducer" evidence="6">
    <location>
        <begin position="273"/>
        <end position="502"/>
    </location>
</feature>
<dbReference type="Gene3D" id="1.10.287.950">
    <property type="entry name" value="Methyl-accepting chemotaxis protein"/>
    <property type="match status" value="1"/>
</dbReference>
<dbReference type="GO" id="GO:0007165">
    <property type="term" value="P:signal transduction"/>
    <property type="evidence" value="ECO:0007669"/>
    <property type="project" value="UniProtKB-KW"/>
</dbReference>
<keyword evidence="2" id="KW-0488">Methylation</keyword>
<evidence type="ECO:0000313" key="9">
    <source>
        <dbReference type="Proteomes" id="UP000067461"/>
    </source>
</evidence>
<dbReference type="SMART" id="SM00304">
    <property type="entry name" value="HAMP"/>
    <property type="match status" value="1"/>
</dbReference>
<dbReference type="EMBL" id="AP014568">
    <property type="protein sequence ID" value="BAO82082.1"/>
    <property type="molecule type" value="Genomic_DNA"/>
</dbReference>
<dbReference type="GO" id="GO:0004888">
    <property type="term" value="F:transmembrane signaling receptor activity"/>
    <property type="evidence" value="ECO:0007669"/>
    <property type="project" value="InterPro"/>
</dbReference>
<gene>
    <name evidence="8" type="ORF">SRAA_2228</name>
</gene>
<organism evidence="8 9">
    <name type="scientific">Serpentinimonas raichei</name>
    <dbReference type="NCBI Taxonomy" id="1458425"/>
    <lineage>
        <taxon>Bacteria</taxon>
        <taxon>Pseudomonadati</taxon>
        <taxon>Pseudomonadota</taxon>
        <taxon>Betaproteobacteria</taxon>
        <taxon>Burkholderiales</taxon>
        <taxon>Comamonadaceae</taxon>
        <taxon>Serpentinimonas</taxon>
    </lineage>
</organism>
<dbReference type="InterPro" id="IPR051310">
    <property type="entry name" value="MCP_chemotaxis"/>
</dbReference>
<evidence type="ECO:0000256" key="2">
    <source>
        <dbReference type="ARBA" id="ARBA00022481"/>
    </source>
</evidence>
<dbReference type="PROSITE" id="PS50111">
    <property type="entry name" value="CHEMOTAXIS_TRANSDUC_2"/>
    <property type="match status" value="1"/>
</dbReference>
<evidence type="ECO:0000256" key="3">
    <source>
        <dbReference type="ARBA" id="ARBA00029447"/>
    </source>
</evidence>
<dbReference type="HOGENOM" id="CLU_000445_107_16_4"/>
<sequence>MQNHPARAHLSLRQKLIAAFFLLFVALMGTMAGTWWTFDRIDQQADRMAQRYAPQIERISDIQVLMFRISLEARHAMLVTSPEDGAATVARIVAFREQKMKLFEEFEANITTERGREIAAQIRAADVEFWRLGQQAVGMVQAGDVPGAFRLLSTDLVPARDRMVGHIVELRQWQQQLMAEAIAEADRVAFIAKMTLAALSTLVLLIAAWMVWSVLRMMEGAFARAQSVTRQIAGGELNTQVWVRPGDEFGKLFDSISGMQQRLNEVVSRVRQTSAHVVRAASELDHTNHDLSHVTGQQSEAIEATAEHARSMTGAIETSARSADNVSRLAGKASEIASQGGQAVTEVVQEMQRIDEASRRISEIVSVIDGIAFQTNILALNAAVEAARAGEQGRGFAVVAGEVRSLAQRSTQAAREVKQLIETSTQRVQTGSAAAHNAGQTMQRVVESVDELSRLMGSIAQATAQQRSSAQELDHAVGSLHESAQQSADVVQRSQDTAARLREQAQDLDETMGAFRAA</sequence>
<keyword evidence="4" id="KW-0807">Transducer</keyword>
<dbReference type="SMART" id="SM00283">
    <property type="entry name" value="MA"/>
    <property type="match status" value="1"/>
</dbReference>
<dbReference type="InterPro" id="IPR047347">
    <property type="entry name" value="YvaQ-like_sensor"/>
</dbReference>
<protein>
    <submittedName>
        <fullName evidence="8">Methyl-accepting chemotaxis protein</fullName>
    </submittedName>
</protein>
<evidence type="ECO:0000256" key="4">
    <source>
        <dbReference type="PROSITE-ProRule" id="PRU00284"/>
    </source>
</evidence>
<dbReference type="InterPro" id="IPR003660">
    <property type="entry name" value="HAMP_dom"/>
</dbReference>
<accession>A0A060NK69</accession>
<dbReference type="Pfam" id="PF00015">
    <property type="entry name" value="MCPsignal"/>
    <property type="match status" value="1"/>
</dbReference>
<evidence type="ECO:0000259" key="7">
    <source>
        <dbReference type="PROSITE" id="PS50885"/>
    </source>
</evidence>
<dbReference type="InterPro" id="IPR024478">
    <property type="entry name" value="HlyB_4HB_MCP"/>
</dbReference>
<dbReference type="InterPro" id="IPR004090">
    <property type="entry name" value="Chemotax_Me-accpt_rcpt"/>
</dbReference>
<dbReference type="AlphaFoldDB" id="A0A060NK69"/>
<dbReference type="SUPFAM" id="SSF58104">
    <property type="entry name" value="Methyl-accepting chemotaxis protein (MCP) signaling domain"/>
    <property type="match status" value="1"/>
</dbReference>
<dbReference type="InterPro" id="IPR004089">
    <property type="entry name" value="MCPsignal_dom"/>
</dbReference>
<dbReference type="CDD" id="cd19411">
    <property type="entry name" value="MCP2201-like_sensor"/>
    <property type="match status" value="1"/>
</dbReference>
<dbReference type="RefSeq" id="WP_045532779.1">
    <property type="nucleotide sequence ID" value="NZ_AP014568.1"/>
</dbReference>
<dbReference type="STRING" id="1458425.SRAA_2228"/>
<evidence type="ECO:0000259" key="6">
    <source>
        <dbReference type="PROSITE" id="PS50111"/>
    </source>
</evidence>
<dbReference type="GO" id="GO:0005886">
    <property type="term" value="C:plasma membrane"/>
    <property type="evidence" value="ECO:0007669"/>
    <property type="project" value="TreeGrafter"/>
</dbReference>
<comment type="subcellular location">
    <subcellularLocation>
        <location evidence="1">Membrane</location>
    </subcellularLocation>
</comment>
<dbReference type="GO" id="GO:0006935">
    <property type="term" value="P:chemotaxis"/>
    <property type="evidence" value="ECO:0007669"/>
    <property type="project" value="InterPro"/>
</dbReference>
<dbReference type="CDD" id="cd06225">
    <property type="entry name" value="HAMP"/>
    <property type="match status" value="1"/>
</dbReference>
<reference evidence="8 9" key="1">
    <citation type="journal article" date="2014" name="Nat. Commun.">
        <title>Physiological and genomic features of highly alkaliphilic hydrogen-utilizing Betaproteobacteria from a continental serpentinizing site.</title>
        <authorList>
            <person name="Suzuki S."/>
            <person name="Kuenen J.G."/>
            <person name="Schipper K."/>
            <person name="van der Velde S."/>
            <person name="Ishii S."/>
            <person name="Wu A."/>
            <person name="Sorokin D.Y."/>
            <person name="Tenney A."/>
            <person name="Meng X.Y."/>
            <person name="Morrill P.L."/>
            <person name="Kamagata Y."/>
            <person name="Muyzer G."/>
            <person name="Nealson K.H."/>
        </authorList>
    </citation>
    <scope>NUCLEOTIDE SEQUENCE [LARGE SCALE GENOMIC DNA]</scope>
    <source>
        <strain evidence="8 9">A1</strain>
    </source>
</reference>
<dbReference type="PANTHER" id="PTHR43531">
    <property type="entry name" value="PROTEIN ICFG"/>
    <property type="match status" value="1"/>
</dbReference>
<keyword evidence="5" id="KW-1133">Transmembrane helix</keyword>
<dbReference type="PANTHER" id="PTHR43531:SF14">
    <property type="entry name" value="METHYL-ACCEPTING CHEMOTAXIS PROTEIN I-RELATED"/>
    <property type="match status" value="1"/>
</dbReference>
<keyword evidence="5" id="KW-0472">Membrane</keyword>
<name>A0A060NK69_9BURK</name>
<proteinExistence type="inferred from homology"/>
<keyword evidence="5" id="KW-0812">Transmembrane</keyword>
<feature type="domain" description="HAMP" evidence="7">
    <location>
        <begin position="216"/>
        <end position="268"/>
    </location>
</feature>
<evidence type="ECO:0000256" key="1">
    <source>
        <dbReference type="ARBA" id="ARBA00004370"/>
    </source>
</evidence>
<evidence type="ECO:0000256" key="5">
    <source>
        <dbReference type="SAM" id="Phobius"/>
    </source>
</evidence>